<proteinExistence type="predicted"/>
<evidence type="ECO:0000313" key="2">
    <source>
        <dbReference type="Proteomes" id="UP000033072"/>
    </source>
</evidence>
<dbReference type="EMBL" id="CP009515">
    <property type="protein sequence ID" value="AKB75453.1"/>
    <property type="molecule type" value="Genomic_DNA"/>
</dbReference>
<dbReference type="AlphaFoldDB" id="A0A0E3S8L0"/>
<keyword evidence="2" id="KW-1185">Reference proteome</keyword>
<sequence>MMLAFPVGMAENAPEDSAFVGPIDPTGNPWLPPELMVMGIPSALAQQMAADLEESFISKRSRMTDPEKRVLIKPHATDPPE</sequence>
<gene>
    <name evidence="1" type="ORF">MSLAZ_2192</name>
</gene>
<accession>A0A0E3S8L0</accession>
<dbReference type="HOGENOM" id="CLU_181978_0_0_2"/>
<reference evidence="1 2" key="1">
    <citation type="submission" date="2014-07" db="EMBL/GenBank/DDBJ databases">
        <title>Methanogenic archaea and the global carbon cycle.</title>
        <authorList>
            <person name="Henriksen J.R."/>
            <person name="Luke J."/>
            <person name="Reinhart S."/>
            <person name="Benedict M.N."/>
            <person name="Youngblut N.D."/>
            <person name="Metcalf M.E."/>
            <person name="Whitaker R.J."/>
            <person name="Metcalf W.W."/>
        </authorList>
    </citation>
    <scope>NUCLEOTIDE SEQUENCE [LARGE SCALE GENOMIC DNA]</scope>
    <source>
        <strain evidence="1 2">Z-7289</strain>
    </source>
</reference>
<dbReference type="PATRIC" id="fig|1434111.4.peg.2914"/>
<protein>
    <submittedName>
        <fullName evidence="1">Uncharacterized protein</fullName>
    </submittedName>
</protein>
<dbReference type="Proteomes" id="UP000033072">
    <property type="component" value="Chromosome"/>
</dbReference>
<dbReference type="STRING" id="1434111.MSLAZ_2192"/>
<organism evidence="1 2">
    <name type="scientific">Methanosarcina lacustris Z-7289</name>
    <dbReference type="NCBI Taxonomy" id="1434111"/>
    <lineage>
        <taxon>Archaea</taxon>
        <taxon>Methanobacteriati</taxon>
        <taxon>Methanobacteriota</taxon>
        <taxon>Stenosarchaea group</taxon>
        <taxon>Methanomicrobia</taxon>
        <taxon>Methanosarcinales</taxon>
        <taxon>Methanosarcinaceae</taxon>
        <taxon>Methanosarcina</taxon>
    </lineage>
</organism>
<name>A0A0E3S8L0_9EURY</name>
<dbReference type="KEGG" id="mls:MSLAZ_2192"/>
<evidence type="ECO:0000313" key="1">
    <source>
        <dbReference type="EMBL" id="AKB75453.1"/>
    </source>
</evidence>